<protein>
    <submittedName>
        <fullName evidence="1">Uncharacterized protein</fullName>
    </submittedName>
</protein>
<dbReference type="Proteomes" id="UP000237271">
    <property type="component" value="Unassembled WGS sequence"/>
</dbReference>
<reference evidence="1 2" key="1">
    <citation type="journal article" date="2017" name="Genome Biol. Evol.">
        <title>Phytophthora megakarya and P. palmivora, closely related causal agents of cacao black pod rot, underwent increases in genome sizes and gene numbers by different mechanisms.</title>
        <authorList>
            <person name="Ali S.S."/>
            <person name="Shao J."/>
            <person name="Lary D.J."/>
            <person name="Kronmiller B."/>
            <person name="Shen D."/>
            <person name="Strem M.D."/>
            <person name="Amoako-Attah I."/>
            <person name="Akrofi A.Y."/>
            <person name="Begoude B.A."/>
            <person name="Ten Hoopen G.M."/>
            <person name="Coulibaly K."/>
            <person name="Kebe B.I."/>
            <person name="Melnick R.L."/>
            <person name="Guiltinan M.J."/>
            <person name="Tyler B.M."/>
            <person name="Meinhardt L.W."/>
            <person name="Bailey B.A."/>
        </authorList>
    </citation>
    <scope>NUCLEOTIDE SEQUENCE [LARGE SCALE GENOMIC DNA]</scope>
    <source>
        <strain evidence="2">sbr112.9</strain>
    </source>
</reference>
<accession>A0A2P4XJT7</accession>
<dbReference type="EMBL" id="NCKW01009940">
    <property type="protein sequence ID" value="POM65749.1"/>
    <property type="molecule type" value="Genomic_DNA"/>
</dbReference>
<organism evidence="1 2">
    <name type="scientific">Phytophthora palmivora</name>
    <dbReference type="NCBI Taxonomy" id="4796"/>
    <lineage>
        <taxon>Eukaryota</taxon>
        <taxon>Sar</taxon>
        <taxon>Stramenopiles</taxon>
        <taxon>Oomycota</taxon>
        <taxon>Peronosporomycetes</taxon>
        <taxon>Peronosporales</taxon>
        <taxon>Peronosporaceae</taxon>
        <taxon>Phytophthora</taxon>
    </lineage>
</organism>
<evidence type="ECO:0000313" key="2">
    <source>
        <dbReference type="Proteomes" id="UP000237271"/>
    </source>
</evidence>
<proteinExistence type="predicted"/>
<comment type="caution">
    <text evidence="1">The sequence shown here is derived from an EMBL/GenBank/DDBJ whole genome shotgun (WGS) entry which is preliminary data.</text>
</comment>
<gene>
    <name evidence="1" type="ORF">PHPALM_18494</name>
</gene>
<keyword evidence="2" id="KW-1185">Reference proteome</keyword>
<sequence length="342" mass="39721">MCPPPTRNQRLRCESRWLVTSLDFKLVVSDNVYIWHTFARAVMRFTDNEMHLLGAVRFNLVERWNKAAFTESVARVAARDCGSWELVAAVDPVSDREKKGAKYKKAQHKKEKQLRTTYQSKLIIAEKAGYIVLKDRKVAMFYTNNLNAIYVNGSCCILSWPTWNSRWTDECFLQREVFMVPTPIASTIFCMNGVDSADQMRSTNQRVAAKEPRNDNFYVAYRSRDEQRICTYQNYRASEFVKRRQKKSLADIVGLNTSLHIFTPISTAHSNGKRQCYLGNLRGIKKKSKSRYGILRRFPTPRHTQRSHTDHKTLPVKIDIGHVEPRSRTRKIDDSTATRRSE</sequence>
<name>A0A2P4XJT7_9STRA</name>
<evidence type="ECO:0000313" key="1">
    <source>
        <dbReference type="EMBL" id="POM65749.1"/>
    </source>
</evidence>
<dbReference type="AlphaFoldDB" id="A0A2P4XJT7"/>